<evidence type="ECO:0000313" key="3">
    <source>
        <dbReference type="Proteomes" id="UP000680304"/>
    </source>
</evidence>
<protein>
    <recommendedName>
        <fullName evidence="4">Copper amine oxidase-like N-terminal domain-containing protein</fullName>
    </recommendedName>
</protein>
<evidence type="ECO:0000313" key="2">
    <source>
        <dbReference type="EMBL" id="GIQ66147.1"/>
    </source>
</evidence>
<keyword evidence="1" id="KW-0732">Signal</keyword>
<feature type="signal peptide" evidence="1">
    <location>
        <begin position="1"/>
        <end position="23"/>
    </location>
</feature>
<name>A0ABQ4ND35_9BACL</name>
<feature type="chain" id="PRO_5045984124" description="Copper amine oxidase-like N-terminal domain-containing protein" evidence="1">
    <location>
        <begin position="24"/>
        <end position="169"/>
    </location>
</feature>
<dbReference type="Proteomes" id="UP000680304">
    <property type="component" value="Unassembled WGS sequence"/>
</dbReference>
<proteinExistence type="predicted"/>
<accession>A0ABQ4ND35</accession>
<reference evidence="2 3" key="1">
    <citation type="submission" date="2021-04" db="EMBL/GenBank/DDBJ databases">
        <title>Draft genome sequence of Paenibacillus cisolokensis, LC2-13A.</title>
        <authorList>
            <person name="Uke A."/>
            <person name="Chhe C."/>
            <person name="Baramee S."/>
            <person name="Kosugi A."/>
        </authorList>
    </citation>
    <scope>NUCLEOTIDE SEQUENCE [LARGE SCALE GENOMIC DNA]</scope>
    <source>
        <strain evidence="2 3">LC2-13A</strain>
    </source>
</reference>
<keyword evidence="3" id="KW-1185">Reference proteome</keyword>
<evidence type="ECO:0000256" key="1">
    <source>
        <dbReference type="SAM" id="SignalP"/>
    </source>
</evidence>
<comment type="caution">
    <text evidence="2">The sequence shown here is derived from an EMBL/GenBank/DDBJ whole genome shotgun (WGS) entry which is preliminary data.</text>
</comment>
<dbReference type="EMBL" id="BOVJ01000168">
    <property type="protein sequence ID" value="GIQ66147.1"/>
    <property type="molecule type" value="Genomic_DNA"/>
</dbReference>
<organism evidence="2 3">
    <name type="scientific">Paenibacillus cisolokensis</name>
    <dbReference type="NCBI Taxonomy" id="1658519"/>
    <lineage>
        <taxon>Bacteria</taxon>
        <taxon>Bacillati</taxon>
        <taxon>Bacillota</taxon>
        <taxon>Bacilli</taxon>
        <taxon>Bacillales</taxon>
        <taxon>Paenibacillaceae</taxon>
        <taxon>Paenibacillus</taxon>
    </lineage>
</organism>
<sequence>MKKTTISLVVAVACLFTVGLALAENNEYEPVPRTADTITVFIDHIRSADGGYAVTFDQVDWYEGEEANAVFRERENDPEVTEAPDGYYIVNDDETMRTLKLDANAVVLLQLYNRTGDPTEAEIVWNEKVPAERFVELIEANDGFGMKDFPYHLTVKNGVIVKVVQQFIP</sequence>
<gene>
    <name evidence="2" type="ORF">PACILC2_47150</name>
</gene>
<evidence type="ECO:0008006" key="4">
    <source>
        <dbReference type="Google" id="ProtNLM"/>
    </source>
</evidence>
<dbReference type="RefSeq" id="WP_062493275.1">
    <property type="nucleotide sequence ID" value="NZ_BOVJ01000168.1"/>
</dbReference>